<evidence type="ECO:0000256" key="1">
    <source>
        <dbReference type="SAM" id="MobiDB-lite"/>
    </source>
</evidence>
<protein>
    <submittedName>
        <fullName evidence="2">Uncharacterized protein</fullName>
    </submittedName>
</protein>
<dbReference type="AlphaFoldDB" id="A0A6G0W8L5"/>
<sequence length="163" mass="18231">MTCQRDGSPNKEADATFGPMGSTPGRTPPPVLKDRRQRTIADWITLVVEVGRTQDWASLERAAIWWLNYTGIQYVLLIKVSKSARSMTYRLYDVQDYSHPNQLPPPAASESFEHQENGPAVDLSLDNRRILSIPVAENLPPGVNDESVIDLRAVMVEVIESIN</sequence>
<gene>
    <name evidence="2" type="ORF">Ae201684_017598</name>
</gene>
<dbReference type="EMBL" id="VJMJ01000304">
    <property type="protein sequence ID" value="KAF0723518.1"/>
    <property type="molecule type" value="Genomic_DNA"/>
</dbReference>
<proteinExistence type="predicted"/>
<reference evidence="2 3" key="1">
    <citation type="submission" date="2019-07" db="EMBL/GenBank/DDBJ databases">
        <title>Genomics analysis of Aphanomyces spp. identifies a new class of oomycete effector associated with host adaptation.</title>
        <authorList>
            <person name="Gaulin E."/>
        </authorList>
    </citation>
    <scope>NUCLEOTIDE SEQUENCE [LARGE SCALE GENOMIC DNA]</scope>
    <source>
        <strain evidence="2 3">ATCC 201684</strain>
    </source>
</reference>
<dbReference type="Proteomes" id="UP000481153">
    <property type="component" value="Unassembled WGS sequence"/>
</dbReference>
<accession>A0A6G0W8L5</accession>
<dbReference type="VEuPathDB" id="FungiDB:AeMF1_013810"/>
<organism evidence="2 3">
    <name type="scientific">Aphanomyces euteiches</name>
    <dbReference type="NCBI Taxonomy" id="100861"/>
    <lineage>
        <taxon>Eukaryota</taxon>
        <taxon>Sar</taxon>
        <taxon>Stramenopiles</taxon>
        <taxon>Oomycota</taxon>
        <taxon>Saprolegniomycetes</taxon>
        <taxon>Saprolegniales</taxon>
        <taxon>Verrucalvaceae</taxon>
        <taxon>Aphanomyces</taxon>
    </lineage>
</organism>
<evidence type="ECO:0000313" key="3">
    <source>
        <dbReference type="Proteomes" id="UP000481153"/>
    </source>
</evidence>
<name>A0A6G0W8L5_9STRA</name>
<feature type="region of interest" description="Disordered" evidence="1">
    <location>
        <begin position="1"/>
        <end position="32"/>
    </location>
</feature>
<keyword evidence="3" id="KW-1185">Reference proteome</keyword>
<comment type="caution">
    <text evidence="2">The sequence shown here is derived from an EMBL/GenBank/DDBJ whole genome shotgun (WGS) entry which is preliminary data.</text>
</comment>
<evidence type="ECO:0000313" key="2">
    <source>
        <dbReference type="EMBL" id="KAF0723518.1"/>
    </source>
</evidence>